<keyword evidence="3" id="KW-1185">Reference proteome</keyword>
<comment type="caution">
    <text evidence="2">The sequence shown here is derived from an EMBL/GenBank/DDBJ whole genome shotgun (WGS) entry which is preliminary data.</text>
</comment>
<name>A0A397HVA7_ASPTH</name>
<keyword evidence="1" id="KW-1133">Transmembrane helix</keyword>
<dbReference type="RefSeq" id="XP_026618507.1">
    <property type="nucleotide sequence ID" value="XM_026762395.1"/>
</dbReference>
<keyword evidence="1" id="KW-0472">Membrane</keyword>
<dbReference type="OrthoDB" id="4450651at2759"/>
<dbReference type="VEuPathDB" id="FungiDB:CDV56_108776"/>
<accession>A0A397HVA7</accession>
<sequence length="271" mass="31363">MNYQVLISGEQDAKVAEKRRAVYLRPFLLFWLNSLFAEVIFLAVGILIMTGTRDLFYKVMWTVTIRREGLETSGWLWIVDRKVELRKLKETYHHLLKELQWPRDLKTLSTPLKALLADLLDELQELNLPRIASTLRICIRAENAEATATSSRSTLDEFTTDHYYMSHWFFDLLETLLERGHLWCGRLDSEEELTSIFHCEGATTVFTSSATSFDDIPRPWMAQNFISCEVIPGARAADGVTELVHTMETIHGIWYPVGNASRRFLFPWGDQ</sequence>
<organism evidence="2 3">
    <name type="scientific">Aspergillus thermomutatus</name>
    <name type="common">Neosartorya pseudofischeri</name>
    <dbReference type="NCBI Taxonomy" id="41047"/>
    <lineage>
        <taxon>Eukaryota</taxon>
        <taxon>Fungi</taxon>
        <taxon>Dikarya</taxon>
        <taxon>Ascomycota</taxon>
        <taxon>Pezizomycotina</taxon>
        <taxon>Eurotiomycetes</taxon>
        <taxon>Eurotiomycetidae</taxon>
        <taxon>Eurotiales</taxon>
        <taxon>Aspergillaceae</taxon>
        <taxon>Aspergillus</taxon>
        <taxon>Aspergillus subgen. Fumigati</taxon>
    </lineage>
</organism>
<protein>
    <submittedName>
        <fullName evidence="2">Uncharacterized protein</fullName>
    </submittedName>
</protein>
<feature type="transmembrane region" description="Helical" evidence="1">
    <location>
        <begin position="28"/>
        <end position="50"/>
    </location>
</feature>
<keyword evidence="1" id="KW-0812">Transmembrane</keyword>
<evidence type="ECO:0000313" key="2">
    <source>
        <dbReference type="EMBL" id="RHZ67155.1"/>
    </source>
</evidence>
<dbReference type="AlphaFoldDB" id="A0A397HVA7"/>
<dbReference type="GeneID" id="38130750"/>
<proteinExistence type="predicted"/>
<gene>
    <name evidence="2" type="ORF">CDV56_108776</name>
</gene>
<evidence type="ECO:0000313" key="3">
    <source>
        <dbReference type="Proteomes" id="UP000215305"/>
    </source>
</evidence>
<evidence type="ECO:0000256" key="1">
    <source>
        <dbReference type="SAM" id="Phobius"/>
    </source>
</evidence>
<dbReference type="Proteomes" id="UP000215305">
    <property type="component" value="Unassembled WGS sequence"/>
</dbReference>
<reference evidence="2" key="1">
    <citation type="submission" date="2018-08" db="EMBL/GenBank/DDBJ databases">
        <title>Draft genome sequence of azole-resistant Aspergillus thermomutatus (Neosartorya pseudofischeri) strain HMR AF 39, isolated from a human nasal aspirate.</title>
        <authorList>
            <person name="Parent-Michaud M."/>
            <person name="Dufresne P.J."/>
            <person name="Fournier E."/>
            <person name="Martineau C."/>
            <person name="Moreira S."/>
            <person name="Perkins V."/>
            <person name="De Repentigny L."/>
            <person name="Dufresne S.F."/>
        </authorList>
    </citation>
    <scope>NUCLEOTIDE SEQUENCE [LARGE SCALE GENOMIC DNA]</scope>
    <source>
        <strain evidence="2">HMR AF 39</strain>
    </source>
</reference>
<dbReference type="EMBL" id="NKHU02000008">
    <property type="protein sequence ID" value="RHZ67155.1"/>
    <property type="molecule type" value="Genomic_DNA"/>
</dbReference>